<keyword evidence="4 7" id="KW-0479">Metal-binding</keyword>
<name>A0A918Q365_9CAUL</name>
<dbReference type="GO" id="GO:0004416">
    <property type="term" value="F:hydroxyacylglutathione hydrolase activity"/>
    <property type="evidence" value="ECO:0007669"/>
    <property type="project" value="UniProtKB-UniRule"/>
</dbReference>
<dbReference type="SUPFAM" id="SSF56281">
    <property type="entry name" value="Metallo-hydrolase/oxidoreductase"/>
    <property type="match status" value="1"/>
</dbReference>
<comment type="caution">
    <text evidence="9">The sequence shown here is derived from an EMBL/GenBank/DDBJ whole genome shotgun (WGS) entry which is preliminary data.</text>
</comment>
<dbReference type="EC" id="3.1.2.6" evidence="7"/>
<accession>A0A918Q365</accession>
<evidence type="ECO:0000256" key="3">
    <source>
        <dbReference type="ARBA" id="ARBA00006759"/>
    </source>
</evidence>
<dbReference type="InterPro" id="IPR017782">
    <property type="entry name" value="Hydroxyacylglutathione_Hdrlase"/>
</dbReference>
<proteinExistence type="inferred from homology"/>
<dbReference type="GO" id="GO:0019243">
    <property type="term" value="P:methylglyoxal catabolic process to D-lactate via S-lactoyl-glutathione"/>
    <property type="evidence" value="ECO:0007669"/>
    <property type="project" value="UniProtKB-UniRule"/>
</dbReference>
<dbReference type="PANTHER" id="PTHR43705">
    <property type="entry name" value="HYDROXYACYLGLUTATHIONE HYDROLASE"/>
    <property type="match status" value="1"/>
</dbReference>
<feature type="binding site" evidence="7">
    <location>
        <position position="59"/>
    </location>
    <ligand>
        <name>Zn(2+)</name>
        <dbReference type="ChEBI" id="CHEBI:29105"/>
        <label>1</label>
    </ligand>
</feature>
<feature type="binding site" evidence="7">
    <location>
        <position position="133"/>
    </location>
    <ligand>
        <name>Zn(2+)</name>
        <dbReference type="ChEBI" id="CHEBI:29105"/>
        <label>2</label>
    </ligand>
</feature>
<keyword evidence="6 7" id="KW-0862">Zinc</keyword>
<protein>
    <recommendedName>
        <fullName evidence="7">Hydroxyacylglutathione hydrolase</fullName>
        <ecNumber evidence="7">3.1.2.6</ecNumber>
    </recommendedName>
    <alternativeName>
        <fullName evidence="7">Glyoxalase II</fullName>
        <shortName evidence="7">Glx II</shortName>
    </alternativeName>
</protein>
<evidence type="ECO:0000256" key="7">
    <source>
        <dbReference type="HAMAP-Rule" id="MF_01374"/>
    </source>
</evidence>
<dbReference type="RefSeq" id="WP_189485804.1">
    <property type="nucleotide sequence ID" value="NZ_BMZB01000001.1"/>
</dbReference>
<evidence type="ECO:0000259" key="8">
    <source>
        <dbReference type="SMART" id="SM00849"/>
    </source>
</evidence>
<keyword evidence="10" id="KW-1185">Reference proteome</keyword>
<dbReference type="PIRSF" id="PIRSF005457">
    <property type="entry name" value="Glx"/>
    <property type="match status" value="1"/>
</dbReference>
<evidence type="ECO:0000313" key="10">
    <source>
        <dbReference type="Proteomes" id="UP000662572"/>
    </source>
</evidence>
<evidence type="ECO:0000256" key="4">
    <source>
        <dbReference type="ARBA" id="ARBA00022723"/>
    </source>
</evidence>
<evidence type="ECO:0000256" key="6">
    <source>
        <dbReference type="ARBA" id="ARBA00022833"/>
    </source>
</evidence>
<reference evidence="9" key="2">
    <citation type="submission" date="2020-09" db="EMBL/GenBank/DDBJ databases">
        <authorList>
            <person name="Sun Q."/>
            <person name="Kim S."/>
        </authorList>
    </citation>
    <scope>NUCLEOTIDE SEQUENCE</scope>
    <source>
        <strain evidence="9">KCTC 32296</strain>
    </source>
</reference>
<feature type="domain" description="Metallo-beta-lactamase" evidence="8">
    <location>
        <begin position="13"/>
        <end position="171"/>
    </location>
</feature>
<gene>
    <name evidence="7 9" type="primary">gloB</name>
    <name evidence="9" type="ORF">GCM10011273_15680</name>
</gene>
<dbReference type="NCBIfam" id="TIGR03413">
    <property type="entry name" value="GSH_gloB"/>
    <property type="match status" value="1"/>
</dbReference>
<dbReference type="CDD" id="cd07723">
    <property type="entry name" value="hydroxyacylglutathione_hydrolase_MBL-fold"/>
    <property type="match status" value="1"/>
</dbReference>
<comment type="function">
    <text evidence="7">Thiolesterase that catalyzes the hydrolysis of S-D-lactoyl-glutathione to form glutathione and D-lactic acid.</text>
</comment>
<evidence type="ECO:0000256" key="1">
    <source>
        <dbReference type="ARBA" id="ARBA00001623"/>
    </source>
</evidence>
<comment type="cofactor">
    <cofactor evidence="7">
        <name>Zn(2+)</name>
        <dbReference type="ChEBI" id="CHEBI:29105"/>
    </cofactor>
    <text evidence="7">Binds 2 Zn(2+) ions per subunit.</text>
</comment>
<dbReference type="InterPro" id="IPR036866">
    <property type="entry name" value="RibonucZ/Hydroxyglut_hydro"/>
</dbReference>
<dbReference type="InterPro" id="IPR050110">
    <property type="entry name" value="Glyoxalase_II_hydrolase"/>
</dbReference>
<dbReference type="AlphaFoldDB" id="A0A918Q365"/>
<feature type="binding site" evidence="7">
    <location>
        <position position="62"/>
    </location>
    <ligand>
        <name>Zn(2+)</name>
        <dbReference type="ChEBI" id="CHEBI:29105"/>
        <label>2</label>
    </ligand>
</feature>
<feature type="binding site" evidence="7">
    <location>
        <position position="133"/>
    </location>
    <ligand>
        <name>Zn(2+)</name>
        <dbReference type="ChEBI" id="CHEBI:29105"/>
        <label>1</label>
    </ligand>
</feature>
<dbReference type="InterPro" id="IPR001279">
    <property type="entry name" value="Metallo-B-lactamas"/>
</dbReference>
<dbReference type="GO" id="GO:0046872">
    <property type="term" value="F:metal ion binding"/>
    <property type="evidence" value="ECO:0007669"/>
    <property type="project" value="UniProtKB-KW"/>
</dbReference>
<keyword evidence="5 7" id="KW-0378">Hydrolase</keyword>
<dbReference type="SMART" id="SM00849">
    <property type="entry name" value="Lactamase_B"/>
    <property type="match status" value="1"/>
</dbReference>
<dbReference type="Proteomes" id="UP000662572">
    <property type="component" value="Unassembled WGS sequence"/>
</dbReference>
<feature type="binding site" evidence="7">
    <location>
        <position position="57"/>
    </location>
    <ligand>
        <name>Zn(2+)</name>
        <dbReference type="ChEBI" id="CHEBI:29105"/>
        <label>1</label>
    </ligand>
</feature>
<feature type="binding site" evidence="7">
    <location>
        <position position="171"/>
    </location>
    <ligand>
        <name>Zn(2+)</name>
        <dbReference type="ChEBI" id="CHEBI:29105"/>
        <label>2</label>
    </ligand>
</feature>
<dbReference type="HAMAP" id="MF_01374">
    <property type="entry name" value="Glyoxalase_2"/>
    <property type="match status" value="1"/>
</dbReference>
<feature type="binding site" evidence="7">
    <location>
        <position position="61"/>
    </location>
    <ligand>
        <name>Zn(2+)</name>
        <dbReference type="ChEBI" id="CHEBI:29105"/>
        <label>2</label>
    </ligand>
</feature>
<sequence length="249" mass="27829">MALDIRVFPCLQDNYAFLVRDQATGQVATIDTPDADVIASGVADLGWGRLDYIFNTHWHADHTNGNQTLKDRFGCEVLGPQEVTKVAPLDQVIHPGDEVVLGETRFEIMDLRGHTAGQIGYVNRNLKVAFVGDCLFVLGCGRLREGTPTDMWMSLTRLMTLPEDTLIYSAHEYALDNLRFAESLDIHDDLAVQASDIRTRRAGALATVPSRLGDEIRANPFLKLPLMEPDFDAQANRFGDLRARKDQFR</sequence>
<dbReference type="Pfam" id="PF00753">
    <property type="entry name" value="Lactamase_B"/>
    <property type="match status" value="1"/>
</dbReference>
<comment type="pathway">
    <text evidence="2 7">Secondary metabolite metabolism; methylglyoxal degradation; (R)-lactate from methylglyoxal: step 2/2.</text>
</comment>
<organism evidence="9 10">
    <name type="scientific">Asticcacaulis endophyticus</name>
    <dbReference type="NCBI Taxonomy" id="1395890"/>
    <lineage>
        <taxon>Bacteria</taxon>
        <taxon>Pseudomonadati</taxon>
        <taxon>Pseudomonadota</taxon>
        <taxon>Alphaproteobacteria</taxon>
        <taxon>Caulobacterales</taxon>
        <taxon>Caulobacteraceae</taxon>
        <taxon>Asticcacaulis</taxon>
    </lineage>
</organism>
<comment type="subunit">
    <text evidence="7">Monomer.</text>
</comment>
<comment type="similarity">
    <text evidence="3 7">Belongs to the metallo-beta-lactamase superfamily. Glyoxalase II family.</text>
</comment>
<comment type="catalytic activity">
    <reaction evidence="1 7">
        <text>an S-(2-hydroxyacyl)glutathione + H2O = a 2-hydroxy carboxylate + glutathione + H(+)</text>
        <dbReference type="Rhea" id="RHEA:21864"/>
        <dbReference type="ChEBI" id="CHEBI:15377"/>
        <dbReference type="ChEBI" id="CHEBI:15378"/>
        <dbReference type="ChEBI" id="CHEBI:57925"/>
        <dbReference type="ChEBI" id="CHEBI:58896"/>
        <dbReference type="ChEBI" id="CHEBI:71261"/>
        <dbReference type="EC" id="3.1.2.6"/>
    </reaction>
</comment>
<dbReference type="InterPro" id="IPR035680">
    <property type="entry name" value="Clx_II_MBL"/>
</dbReference>
<dbReference type="EMBL" id="BMZB01000001">
    <property type="protein sequence ID" value="GGZ30297.1"/>
    <property type="molecule type" value="Genomic_DNA"/>
</dbReference>
<dbReference type="Gene3D" id="3.60.15.10">
    <property type="entry name" value="Ribonuclease Z/Hydroxyacylglutathione hydrolase-like"/>
    <property type="match status" value="1"/>
</dbReference>
<dbReference type="InterPro" id="IPR032282">
    <property type="entry name" value="HAGH_C"/>
</dbReference>
<feature type="binding site" evidence="7">
    <location>
        <position position="114"/>
    </location>
    <ligand>
        <name>Zn(2+)</name>
        <dbReference type="ChEBI" id="CHEBI:29105"/>
        <label>1</label>
    </ligand>
</feature>
<evidence type="ECO:0000256" key="5">
    <source>
        <dbReference type="ARBA" id="ARBA00022801"/>
    </source>
</evidence>
<dbReference type="Pfam" id="PF16123">
    <property type="entry name" value="HAGH_C"/>
    <property type="match status" value="1"/>
</dbReference>
<evidence type="ECO:0000313" key="9">
    <source>
        <dbReference type="EMBL" id="GGZ30297.1"/>
    </source>
</evidence>
<dbReference type="PANTHER" id="PTHR43705:SF1">
    <property type="entry name" value="HYDROXYACYLGLUTATHIONE HYDROLASE GLOB"/>
    <property type="match status" value="1"/>
</dbReference>
<reference evidence="9" key="1">
    <citation type="journal article" date="2014" name="Int. J. Syst. Evol. Microbiol.">
        <title>Complete genome sequence of Corynebacterium casei LMG S-19264T (=DSM 44701T), isolated from a smear-ripened cheese.</title>
        <authorList>
            <consortium name="US DOE Joint Genome Institute (JGI-PGF)"/>
            <person name="Walter F."/>
            <person name="Albersmeier A."/>
            <person name="Kalinowski J."/>
            <person name="Ruckert C."/>
        </authorList>
    </citation>
    <scope>NUCLEOTIDE SEQUENCE</scope>
    <source>
        <strain evidence="9">KCTC 32296</strain>
    </source>
</reference>
<evidence type="ECO:0000256" key="2">
    <source>
        <dbReference type="ARBA" id="ARBA00004963"/>
    </source>
</evidence>